<feature type="domain" description="Gcp-like" evidence="1">
    <location>
        <begin position="36"/>
        <end position="143"/>
    </location>
</feature>
<dbReference type="KEGG" id="mgj:MGM1_2820"/>
<dbReference type="HOGENOM" id="CLU_064886_0_2_14"/>
<dbReference type="InterPro" id="IPR043129">
    <property type="entry name" value="ATPase_NBD"/>
</dbReference>
<dbReference type="GO" id="GO:0002949">
    <property type="term" value="P:tRNA threonylcarbamoyladenosine modification"/>
    <property type="evidence" value="ECO:0007669"/>
    <property type="project" value="InterPro"/>
</dbReference>
<dbReference type="Gene3D" id="3.30.420.40">
    <property type="match status" value="1"/>
</dbReference>
<dbReference type="eggNOG" id="COG1214">
    <property type="taxonomic scope" value="Bacteria"/>
</dbReference>
<dbReference type="AlphaFoldDB" id="A0A097SSU3"/>
<dbReference type="SUPFAM" id="SSF53067">
    <property type="entry name" value="Actin-like ATPase domain"/>
    <property type="match status" value="1"/>
</dbReference>
<dbReference type="GO" id="GO:0006508">
    <property type="term" value="P:proteolysis"/>
    <property type="evidence" value="ECO:0007669"/>
    <property type="project" value="UniProtKB-KW"/>
</dbReference>
<dbReference type="NCBIfam" id="TIGR03725">
    <property type="entry name" value="T6A_YeaZ"/>
    <property type="match status" value="1"/>
</dbReference>
<accession>A0A097SSU3</accession>
<dbReference type="InterPro" id="IPR000905">
    <property type="entry name" value="Gcp-like_dom"/>
</dbReference>
<dbReference type="Gene3D" id="3.30.420.200">
    <property type="match status" value="1"/>
</dbReference>
<name>A0A097SSU3_9BACT</name>
<proteinExistence type="predicted"/>
<sequence>MKNNNFSLFIDTTQDYCALGLINDKQVINLYKEKTNHNMTDIVITRIKKFLKQNRVSLEQIKNIYLVNGPGSFTGSRVGFLIAVTWCSLKKINLYTTNSLLFQLNKGTGISLIDAKSQKQYLAIYSNFKPIVKPCLIDNNELDKYLNEHKELKVIKNYHRINYKAKINQILKYMEKVNDLETFTPIYLKDPV</sequence>
<dbReference type="Pfam" id="PF00814">
    <property type="entry name" value="TsaD"/>
    <property type="match status" value="1"/>
</dbReference>
<dbReference type="EMBL" id="CP007711">
    <property type="protein sequence ID" value="AIV03656.1"/>
    <property type="molecule type" value="Genomic_DNA"/>
</dbReference>
<protein>
    <submittedName>
        <fullName evidence="2">Protease-like protein</fullName>
    </submittedName>
</protein>
<gene>
    <name evidence="2" type="ORF">MGM1_2820</name>
</gene>
<dbReference type="Proteomes" id="UP000030066">
    <property type="component" value="Chromosome"/>
</dbReference>
<dbReference type="STRING" id="1318617.MGM1_2820"/>
<dbReference type="InterPro" id="IPR022496">
    <property type="entry name" value="T6A_TsaB"/>
</dbReference>
<evidence type="ECO:0000313" key="3">
    <source>
        <dbReference type="Proteomes" id="UP000030066"/>
    </source>
</evidence>
<reference evidence="2 3" key="1">
    <citation type="journal article" date="2014" name="PLoS ONE">
        <title>An emerging Mycoplasma associated with trichomoniasis, vaginal infection and disease.</title>
        <authorList>
            <consortium name="Vaginal Microbiome Consortium"/>
            <person name="Fettweis J.M."/>
            <person name="Serrano M.G."/>
            <person name="Huang B."/>
            <person name="Brooks J.P."/>
            <person name="Glascock A.L."/>
            <person name="Sheth N.U."/>
            <person name="Strauss J.F.III."/>
            <person name="Jefferson K.K."/>
            <person name="Buck G.A."/>
        </authorList>
    </citation>
    <scope>NUCLEOTIDE SEQUENCE [LARGE SCALE GENOMIC DNA]</scope>
    <source>
        <strain evidence="2 3">VCU_M1</strain>
    </source>
</reference>
<dbReference type="GO" id="GO:0008233">
    <property type="term" value="F:peptidase activity"/>
    <property type="evidence" value="ECO:0007669"/>
    <property type="project" value="UniProtKB-KW"/>
</dbReference>
<evidence type="ECO:0000313" key="2">
    <source>
        <dbReference type="EMBL" id="AIV03656.1"/>
    </source>
</evidence>
<organism evidence="2 3">
    <name type="scientific">Candidatus Malacoplasma girerdii</name>
    <dbReference type="NCBI Taxonomy" id="1318617"/>
    <lineage>
        <taxon>Bacteria</taxon>
        <taxon>Bacillati</taxon>
        <taxon>Mycoplasmatota</taxon>
        <taxon>Mycoplasmoidales</taxon>
        <taxon>Mycoplasmoidaceae</taxon>
        <taxon>Malacoplasma</taxon>
    </lineage>
</organism>
<keyword evidence="3" id="KW-1185">Reference proteome</keyword>
<evidence type="ECO:0000259" key="1">
    <source>
        <dbReference type="Pfam" id="PF00814"/>
    </source>
</evidence>